<comment type="function">
    <text evidence="7">Dephosphorylates pseudouridine 5'-phosphate, a potential intermediate in rRNA degradation. Pseudouridine is then excreted intact in urine.</text>
</comment>
<evidence type="ECO:0000256" key="5">
    <source>
        <dbReference type="ARBA" id="ARBA00022842"/>
    </source>
</evidence>
<comment type="cofactor">
    <cofactor evidence="1">
        <name>Mg(2+)</name>
        <dbReference type="ChEBI" id="CHEBI:18420"/>
    </cofactor>
</comment>
<organism evidence="13 14">
    <name type="scientific">Pantherophis guttatus</name>
    <name type="common">Corn snake</name>
    <name type="synonym">Elaphe guttata</name>
    <dbReference type="NCBI Taxonomy" id="94885"/>
    <lineage>
        <taxon>Eukaryota</taxon>
        <taxon>Metazoa</taxon>
        <taxon>Chordata</taxon>
        <taxon>Craniata</taxon>
        <taxon>Vertebrata</taxon>
        <taxon>Euteleostomi</taxon>
        <taxon>Lepidosauria</taxon>
        <taxon>Squamata</taxon>
        <taxon>Bifurcata</taxon>
        <taxon>Unidentata</taxon>
        <taxon>Episquamata</taxon>
        <taxon>Toxicofera</taxon>
        <taxon>Serpentes</taxon>
        <taxon>Colubroidea</taxon>
        <taxon>Colubridae</taxon>
        <taxon>Colubrinae</taxon>
        <taxon>Pantherophis</taxon>
    </lineage>
</organism>
<dbReference type="GO" id="GO:0046872">
    <property type="term" value="F:metal ion binding"/>
    <property type="evidence" value="ECO:0007669"/>
    <property type="project" value="UniProtKB-KW"/>
</dbReference>
<dbReference type="PANTHER" id="PTHR18901:SF38">
    <property type="entry name" value="PSEUDOURIDINE-5'-PHOSPHATASE"/>
    <property type="match status" value="1"/>
</dbReference>
<evidence type="ECO:0000313" key="14">
    <source>
        <dbReference type="RefSeq" id="XP_034275061.1"/>
    </source>
</evidence>
<dbReference type="Pfam" id="PF13419">
    <property type="entry name" value="HAD_2"/>
    <property type="match status" value="1"/>
</dbReference>
<keyword evidence="3" id="KW-0479">Metal-binding</keyword>
<keyword evidence="5" id="KW-0460">Magnesium</keyword>
<dbReference type="InterPro" id="IPR023198">
    <property type="entry name" value="PGP-like_dom2"/>
</dbReference>
<accession>A0A6P9C623</accession>
<dbReference type="InterPro" id="IPR041492">
    <property type="entry name" value="HAD_2"/>
</dbReference>
<evidence type="ECO:0000256" key="2">
    <source>
        <dbReference type="ARBA" id="ARBA00006171"/>
    </source>
</evidence>
<protein>
    <recommendedName>
        <fullName evidence="9">Pseudouridine-5'-phosphatase</fullName>
        <ecNumber evidence="8">3.1.3.96</ecNumber>
    </recommendedName>
    <alternativeName>
        <fullName evidence="10">Haloacid dehalogenase-like hydrolase domain-containing protein 1</fullName>
    </alternativeName>
    <alternativeName>
        <fullName evidence="11">Haloacid dehalogenase-like hydrolase domain-containing protein 1A</fullName>
    </alternativeName>
    <alternativeName>
        <fullName evidence="12">Pseudouridine-5'-monophosphatase</fullName>
    </alternativeName>
</protein>
<evidence type="ECO:0000256" key="6">
    <source>
        <dbReference type="ARBA" id="ARBA00052504"/>
    </source>
</evidence>
<evidence type="ECO:0000256" key="3">
    <source>
        <dbReference type="ARBA" id="ARBA00022723"/>
    </source>
</evidence>
<dbReference type="GeneID" id="117666491"/>
<dbReference type="InterPro" id="IPR023214">
    <property type="entry name" value="HAD_sf"/>
</dbReference>
<keyword evidence="13" id="KW-1185">Reference proteome</keyword>
<dbReference type="SFLD" id="SFLDG01129">
    <property type="entry name" value="C1.5:_HAD__Beta-PGM__Phosphata"/>
    <property type="match status" value="1"/>
</dbReference>
<evidence type="ECO:0000256" key="4">
    <source>
        <dbReference type="ARBA" id="ARBA00022801"/>
    </source>
</evidence>
<dbReference type="GO" id="GO:1990738">
    <property type="term" value="F:pseudouridine 5'-phosphatase activity"/>
    <property type="evidence" value="ECO:0007669"/>
    <property type="project" value="UniProtKB-EC"/>
</dbReference>
<dbReference type="Gene3D" id="1.10.150.240">
    <property type="entry name" value="Putative phosphatase, domain 2"/>
    <property type="match status" value="1"/>
</dbReference>
<evidence type="ECO:0000256" key="8">
    <source>
        <dbReference type="ARBA" id="ARBA00066578"/>
    </source>
</evidence>
<dbReference type="OMA" id="YTWKERS"/>
<dbReference type="RefSeq" id="XP_034275061.1">
    <property type="nucleotide sequence ID" value="XM_034419170.2"/>
</dbReference>
<dbReference type="SUPFAM" id="SSF56784">
    <property type="entry name" value="HAD-like"/>
    <property type="match status" value="1"/>
</dbReference>
<gene>
    <name evidence="14" type="primary">LOC117666491</name>
</gene>
<comment type="similarity">
    <text evidence="2">Belongs to the HAD-like hydrolase superfamily. CbbY/CbbZ/Gph/YieH family.</text>
</comment>
<keyword evidence="4" id="KW-0378">Hydrolase</keyword>
<dbReference type="SFLD" id="SFLDG01135">
    <property type="entry name" value="C1.5.6:_HAD__Beta-PGM__Phospha"/>
    <property type="match status" value="1"/>
</dbReference>
<dbReference type="FunFam" id="3.40.50.1000:FF:000055">
    <property type="entry name" value="Haloacid dehalogenase-like hydrolase family protein"/>
    <property type="match status" value="1"/>
</dbReference>
<dbReference type="SFLD" id="SFLDS00003">
    <property type="entry name" value="Haloacid_Dehalogenase"/>
    <property type="match status" value="1"/>
</dbReference>
<proteinExistence type="inferred from homology"/>
<dbReference type="Proteomes" id="UP001652622">
    <property type="component" value="Unplaced"/>
</dbReference>
<dbReference type="NCBIfam" id="TIGR01509">
    <property type="entry name" value="HAD-SF-IA-v3"/>
    <property type="match status" value="1"/>
</dbReference>
<sequence>MAASSDGGKPLQPVTHVIFDLDGTLINTEDMYNAIMTELCSRYGKTYTWKERSQIMGIQEMNGLVIFQKLFDLPLTVEEILRETSQKKREQYPNSALMPGVEKLVRHLHGHKIPIAVATSSFRDAFEMKTGKLKPLFGLFHHVVMGDDPEVKNGKPEPDIFLVAAKRFEPPVPPAKCLVFEDALNGVKAAVAAGMQVVMVPHGGFPKELTKEATHVLQSMNDFKPEMFGLPKFD</sequence>
<dbReference type="InterPro" id="IPR006439">
    <property type="entry name" value="HAD-SF_hydro_IA"/>
</dbReference>
<dbReference type="KEGG" id="pgut:117666491"/>
<evidence type="ECO:0000256" key="10">
    <source>
        <dbReference type="ARBA" id="ARBA00075025"/>
    </source>
</evidence>
<dbReference type="Gene3D" id="3.40.50.1000">
    <property type="entry name" value="HAD superfamily/HAD-like"/>
    <property type="match status" value="1"/>
</dbReference>
<dbReference type="AlphaFoldDB" id="A0A6P9C623"/>
<evidence type="ECO:0000256" key="1">
    <source>
        <dbReference type="ARBA" id="ARBA00001946"/>
    </source>
</evidence>
<dbReference type="EC" id="3.1.3.96" evidence="8"/>
<dbReference type="FunFam" id="1.10.150.240:FF:000001">
    <property type="entry name" value="Haloacid dehalogenase-like hydrolase domain"/>
    <property type="match status" value="1"/>
</dbReference>
<dbReference type="PANTHER" id="PTHR18901">
    <property type="entry name" value="2-DEOXYGLUCOSE-6-PHOSPHATE PHOSPHATASE 2"/>
    <property type="match status" value="1"/>
</dbReference>
<evidence type="ECO:0000313" key="13">
    <source>
        <dbReference type="Proteomes" id="UP001652622"/>
    </source>
</evidence>
<evidence type="ECO:0000256" key="12">
    <source>
        <dbReference type="ARBA" id="ARBA00083904"/>
    </source>
</evidence>
<reference evidence="14" key="1">
    <citation type="submission" date="2025-08" db="UniProtKB">
        <authorList>
            <consortium name="RefSeq"/>
        </authorList>
    </citation>
    <scope>IDENTIFICATION</scope>
    <source>
        <tissue evidence="14">Blood</tissue>
    </source>
</reference>
<evidence type="ECO:0000256" key="9">
    <source>
        <dbReference type="ARBA" id="ARBA00070517"/>
    </source>
</evidence>
<comment type="catalytic activity">
    <reaction evidence="6">
        <text>psi-UMP + H2O = pseudouridine + phosphate</text>
        <dbReference type="Rhea" id="RHEA:10944"/>
        <dbReference type="ChEBI" id="CHEBI:15377"/>
        <dbReference type="ChEBI" id="CHEBI:17802"/>
        <dbReference type="ChEBI" id="CHEBI:43474"/>
        <dbReference type="ChEBI" id="CHEBI:58380"/>
        <dbReference type="EC" id="3.1.3.96"/>
    </reaction>
</comment>
<dbReference type="InterPro" id="IPR036412">
    <property type="entry name" value="HAD-like_sf"/>
</dbReference>
<dbReference type="InParanoid" id="A0A6P9C623"/>
<evidence type="ECO:0000256" key="7">
    <source>
        <dbReference type="ARBA" id="ARBA00056605"/>
    </source>
</evidence>
<name>A0A6P9C623_PANGU</name>
<evidence type="ECO:0000256" key="11">
    <source>
        <dbReference type="ARBA" id="ARBA00075873"/>
    </source>
</evidence>